<comment type="caution">
    <text evidence="1">The sequence shown here is derived from an EMBL/GenBank/DDBJ whole genome shotgun (WGS) entry which is preliminary data.</text>
</comment>
<name>A0A7J9DVU8_9ROSI</name>
<reference evidence="1 2" key="1">
    <citation type="journal article" date="2019" name="Genome Biol. Evol.">
        <title>Insights into the evolution of the New World diploid cottons (Gossypium, subgenus Houzingenia) based on genome sequencing.</title>
        <authorList>
            <person name="Grover C.E."/>
            <person name="Arick M.A. 2nd"/>
            <person name="Thrash A."/>
            <person name="Conover J.L."/>
            <person name="Sanders W.S."/>
            <person name="Peterson D.G."/>
            <person name="Frelichowski J.E."/>
            <person name="Scheffler J.A."/>
            <person name="Scheffler B.E."/>
            <person name="Wendel J.F."/>
        </authorList>
    </citation>
    <scope>NUCLEOTIDE SEQUENCE [LARGE SCALE GENOMIC DNA]</scope>
    <source>
        <strain evidence="1">8</strain>
        <tissue evidence="1">Leaf</tissue>
    </source>
</reference>
<dbReference type="AlphaFoldDB" id="A0A7J9DVU8"/>
<dbReference type="EMBL" id="JABEZW010000005">
    <property type="protein sequence ID" value="MBA0764882.1"/>
    <property type="molecule type" value="Genomic_DNA"/>
</dbReference>
<dbReference type="Proteomes" id="UP000593568">
    <property type="component" value="Unassembled WGS sequence"/>
</dbReference>
<dbReference type="PANTHER" id="PTHR48200:SF1">
    <property type="entry name" value="AMINOTRANSFERASE-LIKE PLANT MOBILE DOMAIN-CONTAINING PROTEIN"/>
    <property type="match status" value="1"/>
</dbReference>
<proteinExistence type="predicted"/>
<evidence type="ECO:0000313" key="2">
    <source>
        <dbReference type="Proteomes" id="UP000593568"/>
    </source>
</evidence>
<sequence>MSITGMNEQWVMAWIEQKEDSKYIPWKSLWNLILAHPDTKKRVDVFALSFYGVGHLPHSIRAHRLCSFNYIQPA</sequence>
<accession>A0A7J9DVU8</accession>
<organism evidence="1 2">
    <name type="scientific">Gossypium trilobum</name>
    <dbReference type="NCBI Taxonomy" id="34281"/>
    <lineage>
        <taxon>Eukaryota</taxon>
        <taxon>Viridiplantae</taxon>
        <taxon>Streptophyta</taxon>
        <taxon>Embryophyta</taxon>
        <taxon>Tracheophyta</taxon>
        <taxon>Spermatophyta</taxon>
        <taxon>Magnoliopsida</taxon>
        <taxon>eudicotyledons</taxon>
        <taxon>Gunneridae</taxon>
        <taxon>Pentapetalae</taxon>
        <taxon>rosids</taxon>
        <taxon>malvids</taxon>
        <taxon>Malvales</taxon>
        <taxon>Malvaceae</taxon>
        <taxon>Malvoideae</taxon>
        <taxon>Gossypium</taxon>
    </lineage>
</organism>
<protein>
    <submittedName>
        <fullName evidence="1">Uncharacterized protein</fullName>
    </submittedName>
</protein>
<gene>
    <name evidence="1" type="ORF">Gotri_014166</name>
</gene>
<keyword evidence="2" id="KW-1185">Reference proteome</keyword>
<dbReference type="PANTHER" id="PTHR48200">
    <property type="entry name" value="PROTEIN, PUTATIVE-RELATED"/>
    <property type="match status" value="1"/>
</dbReference>
<evidence type="ECO:0000313" key="1">
    <source>
        <dbReference type="EMBL" id="MBA0764882.1"/>
    </source>
</evidence>